<dbReference type="GO" id="GO:0051539">
    <property type="term" value="F:4 iron, 4 sulfur cluster binding"/>
    <property type="evidence" value="ECO:0007669"/>
    <property type="project" value="InterPro"/>
</dbReference>
<gene>
    <name evidence="4" type="ORF">ASIM_LOCUS13346</name>
</gene>
<dbReference type="Pfam" id="PF00258">
    <property type="entry name" value="Flavodoxin_1"/>
    <property type="match status" value="1"/>
</dbReference>
<evidence type="ECO:0000313" key="4">
    <source>
        <dbReference type="EMBL" id="VDK49476.1"/>
    </source>
</evidence>
<dbReference type="Proteomes" id="UP000267096">
    <property type="component" value="Unassembled WGS sequence"/>
</dbReference>
<accession>A0A0M3JZI5</accession>
<dbReference type="InterPro" id="IPR034556">
    <property type="entry name" value="tRNA_wybutosine-synthase"/>
</dbReference>
<keyword evidence="2" id="KW-0472">Membrane</keyword>
<dbReference type="GO" id="GO:0010181">
    <property type="term" value="F:FMN binding"/>
    <property type="evidence" value="ECO:0007669"/>
    <property type="project" value="InterPro"/>
</dbReference>
<feature type="compositionally biased region" description="Acidic residues" evidence="1">
    <location>
        <begin position="311"/>
        <end position="324"/>
    </location>
</feature>
<dbReference type="WBParaSite" id="ASIM_0001391801-mRNA-1">
    <property type="protein sequence ID" value="ASIM_0001391801-mRNA-1"/>
    <property type="gene ID" value="ASIM_0001391801"/>
</dbReference>
<dbReference type="SUPFAM" id="SSF52218">
    <property type="entry name" value="Flavoproteins"/>
    <property type="match status" value="1"/>
</dbReference>
<evidence type="ECO:0000313" key="6">
    <source>
        <dbReference type="WBParaSite" id="ASIM_0001391801-mRNA-1"/>
    </source>
</evidence>
<dbReference type="InterPro" id="IPR029039">
    <property type="entry name" value="Flavoprotein-like_sf"/>
</dbReference>
<dbReference type="Gene3D" id="3.40.50.360">
    <property type="match status" value="1"/>
</dbReference>
<reference evidence="4 5" key="2">
    <citation type="submission" date="2018-11" db="EMBL/GenBank/DDBJ databases">
        <authorList>
            <consortium name="Pathogen Informatics"/>
        </authorList>
    </citation>
    <scope>NUCLEOTIDE SEQUENCE [LARGE SCALE GENOMIC DNA]</scope>
</reference>
<feature type="region of interest" description="Disordered" evidence="1">
    <location>
        <begin position="304"/>
        <end position="339"/>
    </location>
</feature>
<keyword evidence="2" id="KW-0812">Transmembrane</keyword>
<dbReference type="OrthoDB" id="5858751at2759"/>
<dbReference type="PANTHER" id="PTHR13930:SF0">
    <property type="entry name" value="S-ADENOSYL-L-METHIONINE-DEPENDENT TRNA 4-DEMETHYLWYOSINE SYNTHASE TYW1-RELATED"/>
    <property type="match status" value="1"/>
</dbReference>
<dbReference type="PANTHER" id="PTHR13930">
    <property type="entry name" value="S-ADENOSYL-L-METHIONINE-DEPENDENT TRNA 4-DEMETHYLWYOSINE SYNTHASE"/>
    <property type="match status" value="1"/>
</dbReference>
<evidence type="ECO:0000256" key="2">
    <source>
        <dbReference type="SAM" id="Phobius"/>
    </source>
</evidence>
<keyword evidence="5" id="KW-1185">Reference proteome</keyword>
<dbReference type="PROSITE" id="PS50902">
    <property type="entry name" value="FLAVODOXIN_LIKE"/>
    <property type="match status" value="1"/>
</dbReference>
<dbReference type="GO" id="GO:0008033">
    <property type="term" value="P:tRNA processing"/>
    <property type="evidence" value="ECO:0007669"/>
    <property type="project" value="InterPro"/>
</dbReference>
<evidence type="ECO:0000259" key="3">
    <source>
        <dbReference type="PROSITE" id="PS50902"/>
    </source>
</evidence>
<feature type="compositionally biased region" description="Basic and acidic residues" evidence="1">
    <location>
        <begin position="326"/>
        <end position="335"/>
    </location>
</feature>
<proteinExistence type="predicted"/>
<dbReference type="AlphaFoldDB" id="A0A0M3JZI5"/>
<organism evidence="6">
    <name type="scientific">Anisakis simplex</name>
    <name type="common">Herring worm</name>
    <dbReference type="NCBI Taxonomy" id="6269"/>
    <lineage>
        <taxon>Eukaryota</taxon>
        <taxon>Metazoa</taxon>
        <taxon>Ecdysozoa</taxon>
        <taxon>Nematoda</taxon>
        <taxon>Chromadorea</taxon>
        <taxon>Rhabditida</taxon>
        <taxon>Spirurina</taxon>
        <taxon>Ascaridomorpha</taxon>
        <taxon>Ascaridoidea</taxon>
        <taxon>Anisakidae</taxon>
        <taxon>Anisakis</taxon>
        <taxon>Anisakis simplex complex</taxon>
    </lineage>
</organism>
<feature type="transmembrane region" description="Helical" evidence="2">
    <location>
        <begin position="32"/>
        <end position="55"/>
    </location>
</feature>
<protein>
    <submittedName>
        <fullName evidence="6">Flavodoxin-like domain-containing protein</fullName>
    </submittedName>
</protein>
<evidence type="ECO:0000313" key="5">
    <source>
        <dbReference type="Proteomes" id="UP000267096"/>
    </source>
</evidence>
<dbReference type="InterPro" id="IPR008254">
    <property type="entry name" value="Flavodoxin/NO_synth"/>
</dbReference>
<sequence length="359" mass="41580">MPGGLSGTKVGGGQTKTSSLESLVRAAEKDDLLLYLTAICGIFMPGIVYILYHYLHKMYENYSKKREEERLIEERERSAVTVFFASDNDEAQRLAHLVSERLAHESPPVIDLAYVDIEDFSNFKGIGIFLISSGKKGREPESVEWFFDWLEELGSDNKRSKKHRRFFECRKMHFAIFGIDNFMLRGRSNTRFNRAAQTLARRLRSIGAKPICRLYLADRNRQYESIEQQADSWADRLLEAIDEFTLPQEKQKSPMRFLGLRTAAEWSSSADSNYSSESGDEIESKYFTRGSESYNRRWKPFNSLEAKEERSESDEREESDDGSEYNDTKCFHSEPSEWAASEEFTDANLKCRVRVDDDR</sequence>
<dbReference type="EMBL" id="UYRR01031368">
    <property type="protein sequence ID" value="VDK49476.1"/>
    <property type="molecule type" value="Genomic_DNA"/>
</dbReference>
<evidence type="ECO:0000256" key="1">
    <source>
        <dbReference type="SAM" id="MobiDB-lite"/>
    </source>
</evidence>
<feature type="domain" description="Flavodoxin-like" evidence="3">
    <location>
        <begin position="80"/>
        <end position="238"/>
    </location>
</feature>
<reference evidence="6" key="1">
    <citation type="submission" date="2017-02" db="UniProtKB">
        <authorList>
            <consortium name="WormBaseParasite"/>
        </authorList>
    </citation>
    <scope>IDENTIFICATION</scope>
</reference>
<name>A0A0M3JZI5_ANISI</name>
<keyword evidence="2" id="KW-1133">Transmembrane helix</keyword>